<organism evidence="8 9">
    <name type="scientific">Rubroshorea leprosula</name>
    <dbReference type="NCBI Taxonomy" id="152421"/>
    <lineage>
        <taxon>Eukaryota</taxon>
        <taxon>Viridiplantae</taxon>
        <taxon>Streptophyta</taxon>
        <taxon>Embryophyta</taxon>
        <taxon>Tracheophyta</taxon>
        <taxon>Spermatophyta</taxon>
        <taxon>Magnoliopsida</taxon>
        <taxon>eudicotyledons</taxon>
        <taxon>Gunneridae</taxon>
        <taxon>Pentapetalae</taxon>
        <taxon>rosids</taxon>
        <taxon>malvids</taxon>
        <taxon>Malvales</taxon>
        <taxon>Dipterocarpaceae</taxon>
        <taxon>Rubroshorea</taxon>
    </lineage>
</organism>
<keyword evidence="9" id="KW-1185">Reference proteome</keyword>
<dbReference type="Gene3D" id="3.30.70.100">
    <property type="match status" value="2"/>
</dbReference>
<evidence type="ECO:0000256" key="3">
    <source>
        <dbReference type="ARBA" id="ARBA00023288"/>
    </source>
</evidence>
<keyword evidence="4" id="KW-0636">Prenylation</keyword>
<proteinExistence type="inferred from homology"/>
<dbReference type="SUPFAM" id="SSF55008">
    <property type="entry name" value="HMA, heavy metal-associated domain"/>
    <property type="match status" value="2"/>
</dbReference>
<dbReference type="PROSITE" id="PS50846">
    <property type="entry name" value="HMA_2"/>
    <property type="match status" value="2"/>
</dbReference>
<feature type="region of interest" description="Disordered" evidence="6">
    <location>
        <begin position="1"/>
        <end position="23"/>
    </location>
</feature>
<name>A0AAV5K4G1_9ROSI</name>
<evidence type="ECO:0000256" key="2">
    <source>
        <dbReference type="ARBA" id="ARBA00022723"/>
    </source>
</evidence>
<dbReference type="AlphaFoldDB" id="A0AAV5K4G1"/>
<reference evidence="8 9" key="1">
    <citation type="journal article" date="2021" name="Commun. Biol.">
        <title>The genome of Shorea leprosula (Dipterocarpaceae) highlights the ecological relevance of drought in aseasonal tropical rainforests.</title>
        <authorList>
            <person name="Ng K.K.S."/>
            <person name="Kobayashi M.J."/>
            <person name="Fawcett J.A."/>
            <person name="Hatakeyama M."/>
            <person name="Paape T."/>
            <person name="Ng C.H."/>
            <person name="Ang C.C."/>
            <person name="Tnah L.H."/>
            <person name="Lee C.T."/>
            <person name="Nishiyama T."/>
            <person name="Sese J."/>
            <person name="O'Brien M.J."/>
            <person name="Copetti D."/>
            <person name="Mohd Noor M.I."/>
            <person name="Ong R.C."/>
            <person name="Putra M."/>
            <person name="Sireger I.Z."/>
            <person name="Indrioko S."/>
            <person name="Kosugi Y."/>
            <person name="Izuno A."/>
            <person name="Isagi Y."/>
            <person name="Lee S.L."/>
            <person name="Shimizu K.K."/>
        </authorList>
    </citation>
    <scope>NUCLEOTIDE SEQUENCE [LARGE SCALE GENOMIC DNA]</scope>
    <source>
        <strain evidence="8">214</strain>
    </source>
</reference>
<keyword evidence="2" id="KW-0479">Metal-binding</keyword>
<dbReference type="GO" id="GO:0046872">
    <property type="term" value="F:metal ion binding"/>
    <property type="evidence" value="ECO:0007669"/>
    <property type="project" value="UniProtKB-KW"/>
</dbReference>
<feature type="region of interest" description="Disordered" evidence="6">
    <location>
        <begin position="93"/>
        <end position="143"/>
    </location>
</feature>
<dbReference type="Proteomes" id="UP001054252">
    <property type="component" value="Unassembled WGS sequence"/>
</dbReference>
<evidence type="ECO:0000313" key="8">
    <source>
        <dbReference type="EMBL" id="GKV18472.1"/>
    </source>
</evidence>
<accession>A0AAV5K4G1</accession>
<evidence type="ECO:0000313" key="9">
    <source>
        <dbReference type="Proteomes" id="UP001054252"/>
    </source>
</evidence>
<gene>
    <name evidence="8" type="ORF">SLEP1_g28848</name>
</gene>
<feature type="compositionally biased region" description="Basic residues" evidence="6">
    <location>
        <begin position="105"/>
        <end position="114"/>
    </location>
</feature>
<feature type="domain" description="HMA" evidence="7">
    <location>
        <begin position="25"/>
        <end position="90"/>
    </location>
</feature>
<keyword evidence="3" id="KW-0449">Lipoprotein</keyword>
<dbReference type="EMBL" id="BPVZ01000050">
    <property type="protein sequence ID" value="GKV18472.1"/>
    <property type="molecule type" value="Genomic_DNA"/>
</dbReference>
<evidence type="ECO:0000256" key="1">
    <source>
        <dbReference type="ARBA" id="ARBA00022481"/>
    </source>
</evidence>
<evidence type="ECO:0000256" key="6">
    <source>
        <dbReference type="SAM" id="MobiDB-lite"/>
    </source>
</evidence>
<dbReference type="InterPro" id="IPR036163">
    <property type="entry name" value="HMA_dom_sf"/>
</dbReference>
<dbReference type="PANTHER" id="PTHR45868">
    <property type="entry name" value="HEAVY METAL-ASSOCIATED ISOPRENYLATED PLANT PROTEIN 33-RELATED"/>
    <property type="match status" value="1"/>
</dbReference>
<evidence type="ECO:0000256" key="4">
    <source>
        <dbReference type="ARBA" id="ARBA00023289"/>
    </source>
</evidence>
<feature type="compositionally biased region" description="Basic and acidic residues" evidence="6">
    <location>
        <begin position="128"/>
        <end position="143"/>
    </location>
</feature>
<dbReference type="PANTHER" id="PTHR45868:SF69">
    <property type="entry name" value="HEAVY METAL-ASSOCIATED ISOPRENYLATED PLANT PROTEIN 35"/>
    <property type="match status" value="1"/>
</dbReference>
<feature type="domain" description="HMA" evidence="7">
    <location>
        <begin position="144"/>
        <end position="208"/>
    </location>
</feature>
<comment type="caution">
    <text evidence="8">The sequence shown here is derived from an EMBL/GenBank/DDBJ whole genome shotgun (WGS) entry which is preliminary data.</text>
</comment>
<evidence type="ECO:0000256" key="5">
    <source>
        <dbReference type="ARBA" id="ARBA00024045"/>
    </source>
</evidence>
<keyword evidence="1" id="KW-0488">Methylation</keyword>
<comment type="similarity">
    <text evidence="5">Belongs to the HIPP family.</text>
</comment>
<dbReference type="InterPro" id="IPR006121">
    <property type="entry name" value="HMA_dom"/>
</dbReference>
<dbReference type="Pfam" id="PF00403">
    <property type="entry name" value="HMA"/>
    <property type="match status" value="2"/>
</dbReference>
<sequence length="229" mass="25980">MARGPSPNGKPAPKHAGSKPEALEHETVLKFSNLCPCERCKRDVEETLTKIEGVNTVHIDFDKNKVTVKGNVVSKTLIEELKRKTRKDAVFWPEEADQKEEKQGKGKSRPKSSSKNRNITTGGPSPKGKREPRPAESKPEPLKDKKWVLKVPLHCEIGCPNDVEKALKKIKGVHTVNIVFKEQKVTVVGNVDLETLKEKLKNKLRKHAELWPRNQKRVRFIVPVSNLWR</sequence>
<dbReference type="CDD" id="cd00371">
    <property type="entry name" value="HMA"/>
    <property type="match status" value="2"/>
</dbReference>
<evidence type="ECO:0000259" key="7">
    <source>
        <dbReference type="PROSITE" id="PS50846"/>
    </source>
</evidence>
<protein>
    <recommendedName>
        <fullName evidence="7">HMA domain-containing protein</fullName>
    </recommendedName>
</protein>